<dbReference type="EMBL" id="LBZM01000003">
    <property type="protein sequence ID" value="KKR72706.1"/>
    <property type="molecule type" value="Genomic_DNA"/>
</dbReference>
<sequence>MPLTNTKQNQIQRTWHLVDVADKVIGREATVIANLLRGKNKSYFVSHMDCGDFVVVINAKQVKATGRKEDQKVYTRYSGYPGGLRKETLGQLRERKPDEIVRHAVSGMLPKNKLRDQWLSRLYIYADEKHPYSDKIKQK</sequence>
<dbReference type="InterPro" id="IPR036899">
    <property type="entry name" value="Ribosomal_uL13_sf"/>
</dbReference>
<organism evidence="5 6">
    <name type="scientific">Candidatus Roizmanbacteria bacterium GW2011_GWB1_40_7</name>
    <dbReference type="NCBI Taxonomy" id="1618482"/>
    <lineage>
        <taxon>Bacteria</taxon>
        <taxon>Candidatus Roizmaniibacteriota</taxon>
    </lineage>
</organism>
<evidence type="ECO:0000313" key="6">
    <source>
        <dbReference type="Proteomes" id="UP000034664"/>
    </source>
</evidence>
<keyword evidence="2 4" id="KW-0689">Ribosomal protein</keyword>
<dbReference type="GO" id="GO:1990904">
    <property type="term" value="C:ribonucleoprotein complex"/>
    <property type="evidence" value="ECO:0007669"/>
    <property type="project" value="UniProtKB-KW"/>
</dbReference>
<comment type="similarity">
    <text evidence="1 4">Belongs to the universal ribosomal protein uL13 family.</text>
</comment>
<comment type="subunit">
    <text evidence="4">Part of the 50S ribosomal subunit.</text>
</comment>
<dbReference type="GO" id="GO:0003735">
    <property type="term" value="F:structural constituent of ribosome"/>
    <property type="evidence" value="ECO:0007669"/>
    <property type="project" value="InterPro"/>
</dbReference>
<dbReference type="InterPro" id="IPR005822">
    <property type="entry name" value="Ribosomal_uL13"/>
</dbReference>
<evidence type="ECO:0000256" key="4">
    <source>
        <dbReference type="HAMAP-Rule" id="MF_01366"/>
    </source>
</evidence>
<evidence type="ECO:0000256" key="1">
    <source>
        <dbReference type="ARBA" id="ARBA00006227"/>
    </source>
</evidence>
<reference evidence="5 6" key="1">
    <citation type="journal article" date="2015" name="Nature">
        <title>rRNA introns, odd ribosomes, and small enigmatic genomes across a large radiation of phyla.</title>
        <authorList>
            <person name="Brown C.T."/>
            <person name="Hug L.A."/>
            <person name="Thomas B.C."/>
            <person name="Sharon I."/>
            <person name="Castelle C.J."/>
            <person name="Singh A."/>
            <person name="Wilkins M.J."/>
            <person name="Williams K.H."/>
            <person name="Banfield J.F."/>
        </authorList>
    </citation>
    <scope>NUCLEOTIDE SEQUENCE [LARGE SCALE GENOMIC DNA]</scope>
</reference>
<comment type="function">
    <text evidence="4">This protein is one of the early assembly proteins of the 50S ribosomal subunit, although it is not seen to bind rRNA by itself. It is important during the early stages of 50S assembly.</text>
</comment>
<evidence type="ECO:0000256" key="3">
    <source>
        <dbReference type="ARBA" id="ARBA00023274"/>
    </source>
</evidence>
<gene>
    <name evidence="4" type="primary">rplM</name>
    <name evidence="5" type="ORF">UU14_C0003G0069</name>
</gene>
<evidence type="ECO:0000313" key="5">
    <source>
        <dbReference type="EMBL" id="KKR72706.1"/>
    </source>
</evidence>
<dbReference type="InterPro" id="IPR005823">
    <property type="entry name" value="Ribosomal_uL13_bac-type"/>
</dbReference>
<dbReference type="PANTHER" id="PTHR11545">
    <property type="entry name" value="RIBOSOMAL PROTEIN L13"/>
    <property type="match status" value="1"/>
</dbReference>
<dbReference type="GO" id="GO:0003729">
    <property type="term" value="F:mRNA binding"/>
    <property type="evidence" value="ECO:0007669"/>
    <property type="project" value="TreeGrafter"/>
</dbReference>
<dbReference type="SUPFAM" id="SSF52161">
    <property type="entry name" value="Ribosomal protein L13"/>
    <property type="match status" value="1"/>
</dbReference>
<proteinExistence type="inferred from homology"/>
<keyword evidence="3 4" id="KW-0687">Ribonucleoprotein</keyword>
<dbReference type="AlphaFoldDB" id="A0A0G0TD21"/>
<dbReference type="NCBIfam" id="TIGR01066">
    <property type="entry name" value="rplM_bact"/>
    <property type="match status" value="1"/>
</dbReference>
<dbReference type="CDD" id="cd00392">
    <property type="entry name" value="Ribosomal_L13"/>
    <property type="match status" value="1"/>
</dbReference>
<dbReference type="HAMAP" id="MF_01366">
    <property type="entry name" value="Ribosomal_uL13"/>
    <property type="match status" value="1"/>
</dbReference>
<name>A0A0G0TD21_9BACT</name>
<dbReference type="Gene3D" id="3.90.1180.10">
    <property type="entry name" value="Ribosomal protein L13"/>
    <property type="match status" value="1"/>
</dbReference>
<dbReference type="PANTHER" id="PTHR11545:SF2">
    <property type="entry name" value="LARGE RIBOSOMAL SUBUNIT PROTEIN UL13M"/>
    <property type="match status" value="1"/>
</dbReference>
<dbReference type="GO" id="GO:0005840">
    <property type="term" value="C:ribosome"/>
    <property type="evidence" value="ECO:0007669"/>
    <property type="project" value="UniProtKB-KW"/>
</dbReference>
<dbReference type="GO" id="GO:0017148">
    <property type="term" value="P:negative regulation of translation"/>
    <property type="evidence" value="ECO:0007669"/>
    <property type="project" value="TreeGrafter"/>
</dbReference>
<dbReference type="Proteomes" id="UP000034664">
    <property type="component" value="Unassembled WGS sequence"/>
</dbReference>
<dbReference type="GO" id="GO:0006412">
    <property type="term" value="P:translation"/>
    <property type="evidence" value="ECO:0007669"/>
    <property type="project" value="UniProtKB-UniRule"/>
</dbReference>
<dbReference type="PIRSF" id="PIRSF002181">
    <property type="entry name" value="Ribosomal_L13"/>
    <property type="match status" value="1"/>
</dbReference>
<accession>A0A0G0TD21</accession>
<dbReference type="PATRIC" id="fig|1618482.3.peg.194"/>
<protein>
    <recommendedName>
        <fullName evidence="4">Large ribosomal subunit protein uL13</fullName>
    </recommendedName>
</protein>
<comment type="caution">
    <text evidence="5">The sequence shown here is derived from an EMBL/GenBank/DDBJ whole genome shotgun (WGS) entry which is preliminary data.</text>
</comment>
<evidence type="ECO:0000256" key="2">
    <source>
        <dbReference type="ARBA" id="ARBA00022980"/>
    </source>
</evidence>
<dbReference type="Pfam" id="PF00572">
    <property type="entry name" value="Ribosomal_L13"/>
    <property type="match status" value="1"/>
</dbReference>